<dbReference type="EMBL" id="PGOL01000047">
    <property type="protein sequence ID" value="PKI78479.1"/>
    <property type="molecule type" value="Genomic_DNA"/>
</dbReference>
<protein>
    <submittedName>
        <fullName evidence="1">Uncharacterized protein</fullName>
    </submittedName>
</protein>
<evidence type="ECO:0000313" key="1">
    <source>
        <dbReference type="EMBL" id="PKI78479.1"/>
    </source>
</evidence>
<gene>
    <name evidence="1" type="ORF">CRG98_001119</name>
</gene>
<dbReference type="Proteomes" id="UP000233551">
    <property type="component" value="Unassembled WGS sequence"/>
</dbReference>
<sequence>MVCLICRKPISPLGRLPIGLLETGFAAKEWLCFAGGRLCCWAFALCRRLALCNKTRAIGKERLGIPWHPELESVEVPIVYGIFNLADSILLSLEFARAKGSKDSTSEYTVFCLRRGVVFAAPLLSRKRKCIISLGNQWPGLSWCLLWKRPDLDTNDRERSNVTCWNGPLWRSQGELQLGRPQCMSLAKVVLA</sequence>
<dbReference type="AlphaFoldDB" id="A0A2I0LCS3"/>
<organism evidence="1 2">
    <name type="scientific">Punica granatum</name>
    <name type="common">Pomegranate</name>
    <dbReference type="NCBI Taxonomy" id="22663"/>
    <lineage>
        <taxon>Eukaryota</taxon>
        <taxon>Viridiplantae</taxon>
        <taxon>Streptophyta</taxon>
        <taxon>Embryophyta</taxon>
        <taxon>Tracheophyta</taxon>
        <taxon>Spermatophyta</taxon>
        <taxon>Magnoliopsida</taxon>
        <taxon>eudicotyledons</taxon>
        <taxon>Gunneridae</taxon>
        <taxon>Pentapetalae</taxon>
        <taxon>rosids</taxon>
        <taxon>malvids</taxon>
        <taxon>Myrtales</taxon>
        <taxon>Lythraceae</taxon>
        <taxon>Punica</taxon>
    </lineage>
</organism>
<evidence type="ECO:0000313" key="2">
    <source>
        <dbReference type="Proteomes" id="UP000233551"/>
    </source>
</evidence>
<accession>A0A2I0LCS3</accession>
<comment type="caution">
    <text evidence="1">The sequence shown here is derived from an EMBL/GenBank/DDBJ whole genome shotgun (WGS) entry which is preliminary data.</text>
</comment>
<keyword evidence="2" id="KW-1185">Reference proteome</keyword>
<proteinExistence type="predicted"/>
<name>A0A2I0LCS3_PUNGR</name>
<reference evidence="1 2" key="1">
    <citation type="submission" date="2017-11" db="EMBL/GenBank/DDBJ databases">
        <title>De-novo sequencing of pomegranate (Punica granatum L.) genome.</title>
        <authorList>
            <person name="Akparov Z."/>
            <person name="Amiraslanov A."/>
            <person name="Hajiyeva S."/>
            <person name="Abbasov M."/>
            <person name="Kaur K."/>
            <person name="Hamwieh A."/>
            <person name="Solovyev V."/>
            <person name="Salamov A."/>
            <person name="Braich B."/>
            <person name="Kosarev P."/>
            <person name="Mahmoud A."/>
            <person name="Hajiyev E."/>
            <person name="Babayeva S."/>
            <person name="Izzatullayeva V."/>
            <person name="Mammadov A."/>
            <person name="Mammadov A."/>
            <person name="Sharifova S."/>
            <person name="Ojaghi J."/>
            <person name="Eynullazada K."/>
            <person name="Bayramov B."/>
            <person name="Abdulazimova A."/>
            <person name="Shahmuradov I."/>
        </authorList>
    </citation>
    <scope>NUCLEOTIDE SEQUENCE [LARGE SCALE GENOMIC DNA]</scope>
    <source>
        <strain evidence="2">cv. AG2017</strain>
        <tissue evidence="1">Leaf</tissue>
    </source>
</reference>